<dbReference type="Pfam" id="PF06429">
    <property type="entry name" value="Flg_bbr_C"/>
    <property type="match status" value="1"/>
</dbReference>
<protein>
    <recommendedName>
        <fullName evidence="4">Flagellar hook-associated protein 1</fullName>
    </recommendedName>
</protein>
<dbReference type="AlphaFoldDB" id="B9BZ59"/>
<name>B9BZ59_9BURK</name>
<comment type="caution">
    <text evidence="12">The sequence shown here is derived from an EMBL/GenBank/DDBJ whole genome shotgun (WGS) entry which is preliminary data.</text>
</comment>
<dbReference type="GO" id="GO:0005576">
    <property type="term" value="C:extracellular region"/>
    <property type="evidence" value="ECO:0007669"/>
    <property type="project" value="UniProtKB-SubCell"/>
</dbReference>
<dbReference type="Pfam" id="PF22638">
    <property type="entry name" value="FlgK_D1"/>
    <property type="match status" value="1"/>
</dbReference>
<dbReference type="GO" id="GO:0009424">
    <property type="term" value="C:bacterial-type flagellum hook"/>
    <property type="evidence" value="ECO:0007669"/>
    <property type="project" value="InterPro"/>
</dbReference>
<evidence type="ECO:0000259" key="9">
    <source>
        <dbReference type="Pfam" id="PF21158"/>
    </source>
</evidence>
<dbReference type="NCBIfam" id="TIGR02492">
    <property type="entry name" value="flgK_ends"/>
    <property type="match status" value="1"/>
</dbReference>
<evidence type="ECO:0000256" key="4">
    <source>
        <dbReference type="ARBA" id="ARBA00016244"/>
    </source>
</evidence>
<keyword evidence="5" id="KW-0964">Secreted</keyword>
<organism evidence="12 13">
    <name type="scientific">Burkholderia multivorans CGD2</name>
    <dbReference type="NCBI Taxonomy" id="513052"/>
    <lineage>
        <taxon>Bacteria</taxon>
        <taxon>Pseudomonadati</taxon>
        <taxon>Pseudomonadota</taxon>
        <taxon>Betaproteobacteria</taxon>
        <taxon>Burkholderiales</taxon>
        <taxon>Burkholderiaceae</taxon>
        <taxon>Burkholderia</taxon>
        <taxon>Burkholderia cepacia complex</taxon>
    </lineage>
</organism>
<dbReference type="EMBL" id="ACFC01000020">
    <property type="protein sequence ID" value="EEE03907.1"/>
    <property type="molecule type" value="Genomic_DNA"/>
</dbReference>
<keyword evidence="12" id="KW-0282">Flagellum</keyword>
<dbReference type="InterPro" id="IPR053927">
    <property type="entry name" value="FlgK_helical"/>
</dbReference>
<evidence type="ECO:0000256" key="6">
    <source>
        <dbReference type="ARBA" id="ARBA00023143"/>
    </source>
</evidence>
<evidence type="ECO:0000256" key="5">
    <source>
        <dbReference type="ARBA" id="ARBA00022525"/>
    </source>
</evidence>
<dbReference type="Pfam" id="PF21158">
    <property type="entry name" value="flgK_1st_1"/>
    <property type="match status" value="1"/>
</dbReference>
<evidence type="ECO:0000256" key="1">
    <source>
        <dbReference type="ARBA" id="ARBA00004365"/>
    </source>
</evidence>
<dbReference type="Pfam" id="PF21159">
    <property type="entry name" value="FlgK_2nd"/>
    <property type="match status" value="1"/>
</dbReference>
<evidence type="ECO:0000256" key="2">
    <source>
        <dbReference type="ARBA" id="ARBA00004613"/>
    </source>
</evidence>
<evidence type="ECO:0000259" key="10">
    <source>
        <dbReference type="Pfam" id="PF21159"/>
    </source>
</evidence>
<dbReference type="PRINTS" id="PR01005">
    <property type="entry name" value="FLGHOOKAP1"/>
</dbReference>
<reference evidence="12 13" key="1">
    <citation type="journal article" date="2012" name="J. Bacteriol.">
        <title>Draft Genome Sequence Determination for Cystic Fibrosis and Chronic Granulomatous Disease Burkholderia multivorans Isolates.</title>
        <authorList>
            <person name="Varga J.J."/>
            <person name="Losada L."/>
            <person name="Zelazny A.M."/>
            <person name="Brinkac L."/>
            <person name="Harkins D."/>
            <person name="Radune D."/>
            <person name="Hostetler J."/>
            <person name="Sampaio E.P."/>
            <person name="Ronning C.M."/>
            <person name="Nierman W.C."/>
            <person name="Greenberg D.E."/>
            <person name="Holland S.M."/>
            <person name="Goldberg J.B."/>
        </authorList>
    </citation>
    <scope>NUCLEOTIDE SEQUENCE [LARGE SCALE GENOMIC DNA]</scope>
    <source>
        <strain evidence="12 13">CGD2</strain>
    </source>
</reference>
<evidence type="ECO:0000313" key="12">
    <source>
        <dbReference type="EMBL" id="EEE03907.1"/>
    </source>
</evidence>
<comment type="similarity">
    <text evidence="3">Belongs to the flagella basal body rod proteins family.</text>
</comment>
<evidence type="ECO:0000259" key="11">
    <source>
        <dbReference type="Pfam" id="PF22638"/>
    </source>
</evidence>
<evidence type="ECO:0000256" key="7">
    <source>
        <dbReference type="SAM" id="Coils"/>
    </source>
</evidence>
<keyword evidence="7" id="KW-0175">Coiled coil</keyword>
<sequence length="698" mass="70772">MRDMRVGRPFFSQFFRSAAVIPGVTQPGGRSAAGSSGSRMSNTLMNLGVSGLNAALWGLTTTGQNISNAATPGYSVERPVYAEASGQYTSSGYLPQGVNTVTVQRQYSQYLSDQLNTAQTQSGALSTWYSLVAQLNNYIGSPTAGISTAITNYFTGLQNVANNAADPTVRQTAMSNAQTLADQITAAGQQYDALRQSVNTQLTSAVSQINTYTAQIAQLNQQIAAASSQGQPPNQLMDQRDLAVSNLSSLAGVQVVRNSDGYSVFLAGGQPLVVADKSYQLATVTSPSDPSELTVVSQGIAGANPPGPNQYLPDTSLSGGTLGGLLAFRSQTLDPAQAKLGAIAASFAAQVNAQNALGIDLSGNVGSNLFAVGAPTVYADTRNQGDATLSVSFSNASQPTTGDYTLSFDGTQYTLTDRATGSVVGTSNTMPGSIGGLDFSVSSGTMQAGDQFTVLPTRGALDGFKLATSNGSAIAAASPVVTSAASTNAGTATITQGPVGAGYQVPATTLTYDAATKSLSGFPAGTTVTIAGTPPQTVTIASSTTPVPYDPAAGATLTMSGTAPGALNGVTVSLSGAPADGDTFTIGPYAGGTNDGTNALALSKLVTAKSFGNGTVTLTGAYASYVNDIGNAASQLKSSSAAQTALVGQITSAQQSVSGVNQNEEAANLMQYQQLYQANAKVIQTAATLFQTVLGLFN</sequence>
<gene>
    <name evidence="12" type="primary">flgK</name>
    <name evidence="12" type="ORF">BURMUCGD2_3290</name>
</gene>
<feature type="coiled-coil region" evidence="7">
    <location>
        <begin position="202"/>
        <end position="229"/>
    </location>
</feature>
<dbReference type="Proteomes" id="UP000004535">
    <property type="component" value="Unassembled WGS sequence"/>
</dbReference>
<dbReference type="GO" id="GO:0005198">
    <property type="term" value="F:structural molecule activity"/>
    <property type="evidence" value="ECO:0007669"/>
    <property type="project" value="InterPro"/>
</dbReference>
<comment type="subcellular location">
    <subcellularLocation>
        <location evidence="1">Bacterial flagellum</location>
    </subcellularLocation>
    <subcellularLocation>
        <location evidence="2">Secreted</location>
    </subcellularLocation>
</comment>
<proteinExistence type="inferred from homology"/>
<keyword evidence="6" id="KW-0975">Bacterial flagellum</keyword>
<feature type="domain" description="Flagellar hook-associated protein FlgK helical" evidence="11">
    <location>
        <begin position="133"/>
        <end position="370"/>
    </location>
</feature>
<evidence type="ECO:0000259" key="8">
    <source>
        <dbReference type="Pfam" id="PF06429"/>
    </source>
</evidence>
<keyword evidence="12" id="KW-0966">Cell projection</keyword>
<dbReference type="InterPro" id="IPR049474">
    <property type="entry name" value="FlgK_D3"/>
</dbReference>
<dbReference type="PANTHER" id="PTHR30033:SF1">
    <property type="entry name" value="FLAGELLAR HOOK-ASSOCIATED PROTEIN 1"/>
    <property type="match status" value="1"/>
</dbReference>
<feature type="domain" description="Flagellar hook-associated protein 1 D3" evidence="10">
    <location>
        <begin position="479"/>
        <end position="588"/>
    </location>
</feature>
<feature type="domain" description="Flagellar basal-body/hook protein C-terminal" evidence="8">
    <location>
        <begin position="657"/>
        <end position="695"/>
    </location>
</feature>
<dbReference type="InterPro" id="IPR002371">
    <property type="entry name" value="FlgK"/>
</dbReference>
<evidence type="ECO:0000256" key="3">
    <source>
        <dbReference type="ARBA" id="ARBA00009677"/>
    </source>
</evidence>
<dbReference type="InterPro" id="IPR049119">
    <property type="entry name" value="FlgK_D2-like"/>
</dbReference>
<dbReference type="PANTHER" id="PTHR30033">
    <property type="entry name" value="FLAGELLAR HOOK-ASSOCIATED PROTEIN 1"/>
    <property type="match status" value="1"/>
</dbReference>
<dbReference type="SUPFAM" id="SSF64518">
    <property type="entry name" value="Phase 1 flagellin"/>
    <property type="match status" value="2"/>
</dbReference>
<keyword evidence="12" id="KW-0969">Cilium</keyword>
<evidence type="ECO:0000313" key="13">
    <source>
        <dbReference type="Proteomes" id="UP000004535"/>
    </source>
</evidence>
<dbReference type="InterPro" id="IPR010930">
    <property type="entry name" value="Flg_bb/hook_C_dom"/>
</dbReference>
<feature type="domain" description="Flagellar hook-associated protein 1 D2-like" evidence="9">
    <location>
        <begin position="379"/>
        <end position="456"/>
    </location>
</feature>
<accession>B9BZ59</accession>
<dbReference type="GO" id="GO:0044780">
    <property type="term" value="P:bacterial-type flagellum assembly"/>
    <property type="evidence" value="ECO:0007669"/>
    <property type="project" value="InterPro"/>
</dbReference>